<dbReference type="EMBL" id="CP010536">
    <property type="protein sequence ID" value="AJG18949.1"/>
    <property type="molecule type" value="Genomic_DNA"/>
</dbReference>
<gene>
    <name evidence="1" type="ORF">RR42_m1551</name>
</gene>
<proteinExistence type="predicted"/>
<dbReference type="Proteomes" id="UP000031843">
    <property type="component" value="Chromosome main"/>
</dbReference>
<reference evidence="1 2" key="1">
    <citation type="journal article" date="2015" name="Genome Announc.">
        <title>Complete Genome Sequence of Cupriavidus basilensis 4G11, Isolated from the Oak Ridge Field Research Center Site.</title>
        <authorList>
            <person name="Ray J."/>
            <person name="Waters R.J."/>
            <person name="Skerker J.M."/>
            <person name="Kuehl J.V."/>
            <person name="Price M.N."/>
            <person name="Huang J."/>
            <person name="Chakraborty R."/>
            <person name="Arkin A.P."/>
            <person name="Deutschbauer A."/>
        </authorList>
    </citation>
    <scope>NUCLEOTIDE SEQUENCE [LARGE SCALE GENOMIC DNA]</scope>
    <source>
        <strain evidence="1">4G11</strain>
    </source>
</reference>
<name>A0A0C4Y9J8_9BURK</name>
<dbReference type="KEGG" id="cbw:RR42_m1551"/>
<organism evidence="1 2">
    <name type="scientific">Cupriavidus basilensis</name>
    <dbReference type="NCBI Taxonomy" id="68895"/>
    <lineage>
        <taxon>Bacteria</taxon>
        <taxon>Pseudomonadati</taxon>
        <taxon>Pseudomonadota</taxon>
        <taxon>Betaproteobacteria</taxon>
        <taxon>Burkholderiales</taxon>
        <taxon>Burkholderiaceae</taxon>
        <taxon>Cupriavidus</taxon>
    </lineage>
</organism>
<accession>A0A0C4Y9J8</accession>
<keyword evidence="2" id="KW-1185">Reference proteome</keyword>
<protein>
    <submittedName>
        <fullName evidence="1">Uncharacterized protein</fullName>
    </submittedName>
</protein>
<dbReference type="OrthoDB" id="8965717at2"/>
<evidence type="ECO:0000313" key="2">
    <source>
        <dbReference type="Proteomes" id="UP000031843"/>
    </source>
</evidence>
<dbReference type="RefSeq" id="WP_043345351.1">
    <property type="nucleotide sequence ID" value="NZ_CP010536.1"/>
</dbReference>
<evidence type="ECO:0000313" key="1">
    <source>
        <dbReference type="EMBL" id="AJG18949.1"/>
    </source>
</evidence>
<sequence>MNNPRQHTRHGLTAEYRNADIHLSSRVLCETPLSLAVEKSAQLCALLFLASDNAESGVFGDLNPEIQNRVLSLAAGLAHETLVLSELATQCEANAQVA</sequence>
<dbReference type="AlphaFoldDB" id="A0A0C4Y9J8"/>